<organism evidence="1 2">
    <name type="scientific">Nematostella vectensis</name>
    <name type="common">Starlet sea anemone</name>
    <dbReference type="NCBI Taxonomy" id="45351"/>
    <lineage>
        <taxon>Eukaryota</taxon>
        <taxon>Metazoa</taxon>
        <taxon>Cnidaria</taxon>
        <taxon>Anthozoa</taxon>
        <taxon>Hexacorallia</taxon>
        <taxon>Actiniaria</taxon>
        <taxon>Edwardsiidae</taxon>
        <taxon>Nematostella</taxon>
    </lineage>
</organism>
<accession>A7SRA6</accession>
<dbReference type="Proteomes" id="UP000001593">
    <property type="component" value="Unassembled WGS sequence"/>
</dbReference>
<keyword evidence="2" id="KW-1185">Reference proteome</keyword>
<gene>
    <name evidence="1" type="ORF">NEMVEDRAFT_v1g216213</name>
</gene>
<dbReference type="PANTHER" id="PTHR36981:SF1">
    <property type="entry name" value="P2X PURINORECEPTOR 7 INTRACELLULAR DOMAIN-CONTAINING PROTEIN"/>
    <property type="match status" value="1"/>
</dbReference>
<dbReference type="PhylomeDB" id="A7SRA6"/>
<evidence type="ECO:0000313" key="1">
    <source>
        <dbReference type="EMBL" id="EDO33764.1"/>
    </source>
</evidence>
<sequence>MEEDLNKRLTKARDGEWCKYENCNTEFCVTEHPGFAPVCLEKWSLRIAAKKLRRRDKETYKQTGTEERLLRALAYREFTRLIYGIMGRKRIPLPACAYHAIRRTFPMAEDDDGAGFELRDD</sequence>
<name>A7SRA6_NEMVE</name>
<dbReference type="PANTHER" id="PTHR36981">
    <property type="entry name" value="ZGC:195170"/>
    <property type="match status" value="1"/>
</dbReference>
<proteinExistence type="predicted"/>
<dbReference type="HOGENOM" id="CLU_100750_1_0_1"/>
<protein>
    <submittedName>
        <fullName evidence="1">Uncharacterized protein</fullName>
    </submittedName>
</protein>
<dbReference type="InParanoid" id="A7SRA6"/>
<dbReference type="AlphaFoldDB" id="A7SRA6"/>
<evidence type="ECO:0000313" key="2">
    <source>
        <dbReference type="Proteomes" id="UP000001593"/>
    </source>
</evidence>
<reference evidence="1 2" key="1">
    <citation type="journal article" date="2007" name="Science">
        <title>Sea anemone genome reveals ancestral eumetazoan gene repertoire and genomic organization.</title>
        <authorList>
            <person name="Putnam N.H."/>
            <person name="Srivastava M."/>
            <person name="Hellsten U."/>
            <person name="Dirks B."/>
            <person name="Chapman J."/>
            <person name="Salamov A."/>
            <person name="Terry A."/>
            <person name="Shapiro H."/>
            <person name="Lindquist E."/>
            <person name="Kapitonov V.V."/>
            <person name="Jurka J."/>
            <person name="Genikhovich G."/>
            <person name="Grigoriev I.V."/>
            <person name="Lucas S.M."/>
            <person name="Steele R.E."/>
            <person name="Finnerty J.R."/>
            <person name="Technau U."/>
            <person name="Martindale M.Q."/>
            <person name="Rokhsar D.S."/>
        </authorList>
    </citation>
    <scope>NUCLEOTIDE SEQUENCE [LARGE SCALE GENOMIC DNA]</scope>
    <source>
        <strain evidence="2">CH2 X CH6</strain>
    </source>
</reference>
<dbReference type="OMA" id="GSTHEQY"/>
<dbReference type="EMBL" id="DS469758">
    <property type="protein sequence ID" value="EDO33764.1"/>
    <property type="molecule type" value="Genomic_DNA"/>
</dbReference>